<evidence type="ECO:0000313" key="2">
    <source>
        <dbReference type="Proteomes" id="UP000736335"/>
    </source>
</evidence>
<sequence length="200" mass="23382">MLNANTLHEIPSTKHMKIGQRMPNRRTPSKKLITARSPNLIKNTERSDCNIELRTANSKLQFTSSPFTFTNSRQHIVVLALSRILKATIPLTNKPSFPHFKFFPTMSTKTLRRSQSILAFPTKADFQTEKELLKHYYENKDARLALLQAVRQEQGNTEAIVYFRHHLLHYPITIYPNTSEDYIEELFEYQLSILDPWSYI</sequence>
<proteinExistence type="predicted"/>
<organism evidence="1 2">
    <name type="scientific">Thelephora terrestris</name>
    <dbReference type="NCBI Taxonomy" id="56493"/>
    <lineage>
        <taxon>Eukaryota</taxon>
        <taxon>Fungi</taxon>
        <taxon>Dikarya</taxon>
        <taxon>Basidiomycota</taxon>
        <taxon>Agaricomycotina</taxon>
        <taxon>Agaricomycetes</taxon>
        <taxon>Thelephorales</taxon>
        <taxon>Thelephoraceae</taxon>
        <taxon>Thelephora</taxon>
    </lineage>
</organism>
<evidence type="ECO:0000313" key="1">
    <source>
        <dbReference type="EMBL" id="KAF9778384.1"/>
    </source>
</evidence>
<keyword evidence="2" id="KW-1185">Reference proteome</keyword>
<protein>
    <submittedName>
        <fullName evidence="1">Uncharacterized protein</fullName>
    </submittedName>
</protein>
<dbReference type="AlphaFoldDB" id="A0A9P6H323"/>
<gene>
    <name evidence="1" type="ORF">BJ322DRAFT_1114201</name>
</gene>
<reference evidence="1" key="1">
    <citation type="journal article" date="2020" name="Nat. Commun.">
        <title>Large-scale genome sequencing of mycorrhizal fungi provides insights into the early evolution of symbiotic traits.</title>
        <authorList>
            <person name="Miyauchi S."/>
            <person name="Kiss E."/>
            <person name="Kuo A."/>
            <person name="Drula E."/>
            <person name="Kohler A."/>
            <person name="Sanchez-Garcia M."/>
            <person name="Morin E."/>
            <person name="Andreopoulos B."/>
            <person name="Barry K.W."/>
            <person name="Bonito G."/>
            <person name="Buee M."/>
            <person name="Carver A."/>
            <person name="Chen C."/>
            <person name="Cichocki N."/>
            <person name="Clum A."/>
            <person name="Culley D."/>
            <person name="Crous P.W."/>
            <person name="Fauchery L."/>
            <person name="Girlanda M."/>
            <person name="Hayes R.D."/>
            <person name="Keri Z."/>
            <person name="LaButti K."/>
            <person name="Lipzen A."/>
            <person name="Lombard V."/>
            <person name="Magnuson J."/>
            <person name="Maillard F."/>
            <person name="Murat C."/>
            <person name="Nolan M."/>
            <person name="Ohm R.A."/>
            <person name="Pangilinan J."/>
            <person name="Pereira M.F."/>
            <person name="Perotto S."/>
            <person name="Peter M."/>
            <person name="Pfister S."/>
            <person name="Riley R."/>
            <person name="Sitrit Y."/>
            <person name="Stielow J.B."/>
            <person name="Szollosi G."/>
            <person name="Zifcakova L."/>
            <person name="Stursova M."/>
            <person name="Spatafora J.W."/>
            <person name="Tedersoo L."/>
            <person name="Vaario L.M."/>
            <person name="Yamada A."/>
            <person name="Yan M."/>
            <person name="Wang P."/>
            <person name="Xu J."/>
            <person name="Bruns T."/>
            <person name="Baldrian P."/>
            <person name="Vilgalys R."/>
            <person name="Dunand C."/>
            <person name="Henrissat B."/>
            <person name="Grigoriev I.V."/>
            <person name="Hibbett D."/>
            <person name="Nagy L.G."/>
            <person name="Martin F.M."/>
        </authorList>
    </citation>
    <scope>NUCLEOTIDE SEQUENCE</scope>
    <source>
        <strain evidence="1">UH-Tt-Lm1</strain>
    </source>
</reference>
<name>A0A9P6H323_9AGAM</name>
<accession>A0A9P6H323</accession>
<reference evidence="1" key="2">
    <citation type="submission" date="2020-11" db="EMBL/GenBank/DDBJ databases">
        <authorList>
            <consortium name="DOE Joint Genome Institute"/>
            <person name="Kuo A."/>
            <person name="Miyauchi S."/>
            <person name="Kiss E."/>
            <person name="Drula E."/>
            <person name="Kohler A."/>
            <person name="Sanchez-Garcia M."/>
            <person name="Andreopoulos B."/>
            <person name="Barry K.W."/>
            <person name="Bonito G."/>
            <person name="Buee M."/>
            <person name="Carver A."/>
            <person name="Chen C."/>
            <person name="Cichocki N."/>
            <person name="Clum A."/>
            <person name="Culley D."/>
            <person name="Crous P.W."/>
            <person name="Fauchery L."/>
            <person name="Girlanda M."/>
            <person name="Hayes R."/>
            <person name="Keri Z."/>
            <person name="Labutti K."/>
            <person name="Lipzen A."/>
            <person name="Lombard V."/>
            <person name="Magnuson J."/>
            <person name="Maillard F."/>
            <person name="Morin E."/>
            <person name="Murat C."/>
            <person name="Nolan M."/>
            <person name="Ohm R."/>
            <person name="Pangilinan J."/>
            <person name="Pereira M."/>
            <person name="Perotto S."/>
            <person name="Peter M."/>
            <person name="Riley R."/>
            <person name="Sitrit Y."/>
            <person name="Stielow B."/>
            <person name="Szollosi G."/>
            <person name="Zifcakova L."/>
            <person name="Stursova M."/>
            <person name="Spatafora J.W."/>
            <person name="Tedersoo L."/>
            <person name="Vaario L.-M."/>
            <person name="Yamada A."/>
            <person name="Yan M."/>
            <person name="Wang P."/>
            <person name="Xu J."/>
            <person name="Bruns T."/>
            <person name="Baldrian P."/>
            <person name="Vilgalys R."/>
            <person name="Henrissat B."/>
            <person name="Grigoriev I.V."/>
            <person name="Hibbett D."/>
            <person name="Nagy L.G."/>
            <person name="Martin F.M."/>
        </authorList>
    </citation>
    <scope>NUCLEOTIDE SEQUENCE</scope>
    <source>
        <strain evidence="1">UH-Tt-Lm1</strain>
    </source>
</reference>
<comment type="caution">
    <text evidence="1">The sequence shown here is derived from an EMBL/GenBank/DDBJ whole genome shotgun (WGS) entry which is preliminary data.</text>
</comment>
<dbReference type="EMBL" id="WIUZ02000023">
    <property type="protein sequence ID" value="KAF9778384.1"/>
    <property type="molecule type" value="Genomic_DNA"/>
</dbReference>
<dbReference type="Proteomes" id="UP000736335">
    <property type="component" value="Unassembled WGS sequence"/>
</dbReference>